<evidence type="ECO:0000313" key="4">
    <source>
        <dbReference type="Proteomes" id="UP000525652"/>
    </source>
</evidence>
<dbReference type="Proteomes" id="UP000525652">
    <property type="component" value="Unassembled WGS sequence"/>
</dbReference>
<keyword evidence="4" id="KW-1185">Reference proteome</keyword>
<protein>
    <submittedName>
        <fullName evidence="3">NAD(P)-dependent oxidoreductase</fullName>
    </submittedName>
</protein>
<comment type="similarity">
    <text evidence="1">Belongs to the NAD(P)-dependent epimerase/dehydratase family.</text>
</comment>
<organism evidence="3 4">
    <name type="scientific">Puniceicoccus vermicola</name>
    <dbReference type="NCBI Taxonomy" id="388746"/>
    <lineage>
        <taxon>Bacteria</taxon>
        <taxon>Pseudomonadati</taxon>
        <taxon>Verrucomicrobiota</taxon>
        <taxon>Opitutia</taxon>
        <taxon>Puniceicoccales</taxon>
        <taxon>Puniceicoccaceae</taxon>
        <taxon>Puniceicoccus</taxon>
    </lineage>
</organism>
<evidence type="ECO:0000256" key="1">
    <source>
        <dbReference type="ARBA" id="ARBA00007637"/>
    </source>
</evidence>
<feature type="domain" description="NAD-dependent epimerase/dehydratase" evidence="2">
    <location>
        <begin position="22"/>
        <end position="185"/>
    </location>
</feature>
<gene>
    <name evidence="3" type="ORF">H5P30_01405</name>
</gene>
<dbReference type="SUPFAM" id="SSF51735">
    <property type="entry name" value="NAD(P)-binding Rossmann-fold domains"/>
    <property type="match status" value="1"/>
</dbReference>
<dbReference type="Pfam" id="PF01370">
    <property type="entry name" value="Epimerase"/>
    <property type="match status" value="1"/>
</dbReference>
<dbReference type="PANTHER" id="PTHR43000">
    <property type="entry name" value="DTDP-D-GLUCOSE 4,6-DEHYDRATASE-RELATED"/>
    <property type="match status" value="1"/>
</dbReference>
<dbReference type="RefSeq" id="WP_185691178.1">
    <property type="nucleotide sequence ID" value="NZ_JACHVA010000019.1"/>
</dbReference>
<dbReference type="Gene3D" id="3.40.50.720">
    <property type="entry name" value="NAD(P)-binding Rossmann-like Domain"/>
    <property type="match status" value="1"/>
</dbReference>
<name>A0A7X1AVD2_9BACT</name>
<dbReference type="InterPro" id="IPR036291">
    <property type="entry name" value="NAD(P)-bd_dom_sf"/>
</dbReference>
<evidence type="ECO:0000313" key="3">
    <source>
        <dbReference type="EMBL" id="MBC2600429.1"/>
    </source>
</evidence>
<evidence type="ECO:0000259" key="2">
    <source>
        <dbReference type="Pfam" id="PF01370"/>
    </source>
</evidence>
<dbReference type="AlphaFoldDB" id="A0A7X1AVD2"/>
<comment type="caution">
    <text evidence="3">The sequence shown here is derived from an EMBL/GenBank/DDBJ whole genome shotgun (WGS) entry which is preliminary data.</text>
</comment>
<dbReference type="InterPro" id="IPR001509">
    <property type="entry name" value="Epimerase_deHydtase"/>
</dbReference>
<dbReference type="EMBL" id="JACHVA010000019">
    <property type="protein sequence ID" value="MBC2600429.1"/>
    <property type="molecule type" value="Genomic_DNA"/>
</dbReference>
<sequence length="280" mass="31169">MSDSFYFRDDLPRHDGSEPRSVLVTGASGRIGSYFAQTWKDHYDLTLMVLPGSDTSSIEGCGKIVEANLEDLDQLKDAIEGVDSVLHLAGDPSPKAEWGSLLSNNINGTYNLIQAAIDCKCRRLVYASSIHAISGFPVDRQVHTDDSVNPGDLYGVSKCFGEALARYAAEQHKLSSIVVRIGACLPKEKMTEEKSVKWINSFVSRRDISELFRCCIDDERLGFAILHGLSNNLFNRMDTSSARELVGYHPVDDFTELHPKLRNIDFREEVRPHSETGGKE</sequence>
<reference evidence="3 4" key="1">
    <citation type="submission" date="2020-07" db="EMBL/GenBank/DDBJ databases">
        <authorList>
            <person name="Feng X."/>
        </authorList>
    </citation>
    <scope>NUCLEOTIDE SEQUENCE [LARGE SCALE GENOMIC DNA]</scope>
    <source>
        <strain evidence="3 4">JCM14086</strain>
    </source>
</reference>
<proteinExistence type="inferred from homology"/>
<accession>A0A7X1AVD2</accession>